<name>A0ABP9Q292_9PSEU</name>
<dbReference type="Proteomes" id="UP001428817">
    <property type="component" value="Unassembled WGS sequence"/>
</dbReference>
<protein>
    <submittedName>
        <fullName evidence="1">Uncharacterized protein</fullName>
    </submittedName>
</protein>
<keyword evidence="2" id="KW-1185">Reference proteome</keyword>
<accession>A0ABP9Q292</accession>
<sequence>MTNWHEYLQCLERAGFRGAKMITSENTVIFSYALWLIGRTDYAVPLDRLREVLAR</sequence>
<proteinExistence type="predicted"/>
<evidence type="ECO:0000313" key="2">
    <source>
        <dbReference type="Proteomes" id="UP001428817"/>
    </source>
</evidence>
<dbReference type="EMBL" id="BAABJP010000010">
    <property type="protein sequence ID" value="GAA5155829.1"/>
    <property type="molecule type" value="Genomic_DNA"/>
</dbReference>
<gene>
    <name evidence="1" type="ORF">GCM10023321_30160</name>
</gene>
<evidence type="ECO:0000313" key="1">
    <source>
        <dbReference type="EMBL" id="GAA5155829.1"/>
    </source>
</evidence>
<organism evidence="1 2">
    <name type="scientific">Pseudonocardia eucalypti</name>
    <dbReference type="NCBI Taxonomy" id="648755"/>
    <lineage>
        <taxon>Bacteria</taxon>
        <taxon>Bacillati</taxon>
        <taxon>Actinomycetota</taxon>
        <taxon>Actinomycetes</taxon>
        <taxon>Pseudonocardiales</taxon>
        <taxon>Pseudonocardiaceae</taxon>
        <taxon>Pseudonocardia</taxon>
    </lineage>
</organism>
<reference evidence="2" key="1">
    <citation type="journal article" date="2019" name="Int. J. Syst. Evol. Microbiol.">
        <title>The Global Catalogue of Microorganisms (GCM) 10K type strain sequencing project: providing services to taxonomists for standard genome sequencing and annotation.</title>
        <authorList>
            <consortium name="The Broad Institute Genomics Platform"/>
            <consortium name="The Broad Institute Genome Sequencing Center for Infectious Disease"/>
            <person name="Wu L."/>
            <person name="Ma J."/>
        </authorList>
    </citation>
    <scope>NUCLEOTIDE SEQUENCE [LARGE SCALE GENOMIC DNA]</scope>
    <source>
        <strain evidence="2">JCM 18303</strain>
    </source>
</reference>
<comment type="caution">
    <text evidence="1">The sequence shown here is derived from an EMBL/GenBank/DDBJ whole genome shotgun (WGS) entry which is preliminary data.</text>
</comment>
<dbReference type="RefSeq" id="WP_221498491.1">
    <property type="nucleotide sequence ID" value="NZ_BAABJP010000010.1"/>
</dbReference>